<organism evidence="8 9">
    <name type="scientific">Pricia mediterranea</name>
    <dbReference type="NCBI Taxonomy" id="3076079"/>
    <lineage>
        <taxon>Bacteria</taxon>
        <taxon>Pseudomonadati</taxon>
        <taxon>Bacteroidota</taxon>
        <taxon>Flavobacteriia</taxon>
        <taxon>Flavobacteriales</taxon>
        <taxon>Flavobacteriaceae</taxon>
        <taxon>Pricia</taxon>
    </lineage>
</organism>
<dbReference type="PANTHER" id="PTHR11706">
    <property type="entry name" value="SOLUTE CARRIER PROTEIN FAMILY 11 MEMBER"/>
    <property type="match status" value="1"/>
</dbReference>
<feature type="transmembrane region" description="Helical" evidence="7">
    <location>
        <begin position="143"/>
        <end position="162"/>
    </location>
</feature>
<keyword evidence="3 7" id="KW-0812">Transmembrane</keyword>
<comment type="caution">
    <text evidence="8">The sequence shown here is derived from an EMBL/GenBank/DDBJ whole genome shotgun (WGS) entry which is preliminary data.</text>
</comment>
<dbReference type="InterPro" id="IPR001046">
    <property type="entry name" value="NRAMP_fam"/>
</dbReference>
<dbReference type="EMBL" id="JAVTTP010000002">
    <property type="protein sequence ID" value="MDT7830486.1"/>
    <property type="molecule type" value="Genomic_DNA"/>
</dbReference>
<keyword evidence="9" id="KW-1185">Reference proteome</keyword>
<feature type="transmembrane region" description="Helical" evidence="7">
    <location>
        <begin position="269"/>
        <end position="292"/>
    </location>
</feature>
<name>A0ABU3L9R6_9FLAO</name>
<sequence length="397" mass="42427">MFKKIGPGVLVAAAFIGPGTVTACTLAGAEFGYALLWAMGLSIIATIILQEMAARLGVVTQSGLADVIKSEVVSPYVRNLIIGIVLGAIVIGNAAYEGGNIGGGTLGLEALFGPAYLMYYPYVIGIFAFLLLYIGNYRSLERIFIGLVLVMSLSFLLTAVIVKPDVEKILKGLFLPSIPEDGILMVIALVGTTVVPYNLFLHAALVSEKWKSETYLSTARRDTVVSIVLGGTVSMAIMVAAAAIPDKDISNVMDLAKGLEPLYGNAARYFMGVGLFAAGITSAITAPLAAAYVAQSCFGWQGGMKDKKFRSVWMIILILGVFFMSLGIKPIRIIKFAQIANGIVLPVIAIFLLWAVNRPSVMRRHQNTRIQNVFGVLIVILALLLGAKSILRVFGVF</sequence>
<dbReference type="Pfam" id="PF01566">
    <property type="entry name" value="Nramp"/>
    <property type="match status" value="1"/>
</dbReference>
<feature type="transmembrane region" description="Helical" evidence="7">
    <location>
        <begin position="369"/>
        <end position="391"/>
    </location>
</feature>
<dbReference type="PROSITE" id="PS51257">
    <property type="entry name" value="PROKAR_LIPOPROTEIN"/>
    <property type="match status" value="1"/>
</dbReference>
<feature type="transmembrane region" description="Helical" evidence="7">
    <location>
        <begin position="337"/>
        <end position="357"/>
    </location>
</feature>
<protein>
    <submittedName>
        <fullName evidence="8">Nramp family divalent metal transporter</fullName>
    </submittedName>
</protein>
<dbReference type="RefSeq" id="WP_314016875.1">
    <property type="nucleotide sequence ID" value="NZ_JAVTTP010000002.1"/>
</dbReference>
<keyword evidence="2" id="KW-0813">Transport</keyword>
<dbReference type="NCBIfam" id="NF037982">
    <property type="entry name" value="Nramp_1"/>
    <property type="match status" value="1"/>
</dbReference>
<evidence type="ECO:0000256" key="3">
    <source>
        <dbReference type="ARBA" id="ARBA00022692"/>
    </source>
</evidence>
<proteinExistence type="predicted"/>
<reference evidence="8 9" key="1">
    <citation type="submission" date="2023-09" db="EMBL/GenBank/DDBJ databases">
        <title>Novel taxa isolated from Blanes Bay.</title>
        <authorList>
            <person name="Rey-Velasco X."/>
            <person name="Lucena T."/>
        </authorList>
    </citation>
    <scope>NUCLEOTIDE SEQUENCE [LARGE SCALE GENOMIC DNA]</scope>
    <source>
        <strain evidence="8 9">S334</strain>
    </source>
</reference>
<gene>
    <name evidence="8" type="ORF">RQM65_17590</name>
</gene>
<dbReference type="Proteomes" id="UP001250656">
    <property type="component" value="Unassembled WGS sequence"/>
</dbReference>
<evidence type="ECO:0000256" key="1">
    <source>
        <dbReference type="ARBA" id="ARBA00004141"/>
    </source>
</evidence>
<comment type="subcellular location">
    <subcellularLocation>
        <location evidence="1">Membrane</location>
        <topology evidence="1">Multi-pass membrane protein</topology>
    </subcellularLocation>
</comment>
<evidence type="ECO:0000313" key="8">
    <source>
        <dbReference type="EMBL" id="MDT7830486.1"/>
    </source>
</evidence>
<evidence type="ECO:0000256" key="7">
    <source>
        <dbReference type="SAM" id="Phobius"/>
    </source>
</evidence>
<dbReference type="PANTHER" id="PTHR11706:SF33">
    <property type="entry name" value="NATURAL RESISTANCE-ASSOCIATED MACROPHAGE PROTEIN 2"/>
    <property type="match status" value="1"/>
</dbReference>
<evidence type="ECO:0000313" key="9">
    <source>
        <dbReference type="Proteomes" id="UP001250656"/>
    </source>
</evidence>
<evidence type="ECO:0000256" key="5">
    <source>
        <dbReference type="ARBA" id="ARBA00022989"/>
    </source>
</evidence>
<keyword evidence="5 7" id="KW-1133">Transmembrane helix</keyword>
<feature type="transmembrane region" description="Helical" evidence="7">
    <location>
        <begin position="75"/>
        <end position="96"/>
    </location>
</feature>
<feature type="transmembrane region" description="Helical" evidence="7">
    <location>
        <begin position="224"/>
        <end position="244"/>
    </location>
</feature>
<feature type="transmembrane region" description="Helical" evidence="7">
    <location>
        <begin position="33"/>
        <end position="54"/>
    </location>
</feature>
<feature type="transmembrane region" description="Helical" evidence="7">
    <location>
        <begin position="116"/>
        <end position="136"/>
    </location>
</feature>
<feature type="transmembrane region" description="Helical" evidence="7">
    <location>
        <begin position="312"/>
        <end position="331"/>
    </location>
</feature>
<dbReference type="PRINTS" id="PR00447">
    <property type="entry name" value="NATRESASSCMP"/>
</dbReference>
<keyword evidence="6 7" id="KW-0472">Membrane</keyword>
<evidence type="ECO:0000256" key="4">
    <source>
        <dbReference type="ARBA" id="ARBA00022847"/>
    </source>
</evidence>
<evidence type="ECO:0000256" key="6">
    <source>
        <dbReference type="ARBA" id="ARBA00023136"/>
    </source>
</evidence>
<accession>A0ABU3L9R6</accession>
<keyword evidence="4" id="KW-0769">Symport</keyword>
<evidence type="ECO:0000256" key="2">
    <source>
        <dbReference type="ARBA" id="ARBA00022448"/>
    </source>
</evidence>
<feature type="transmembrane region" description="Helical" evidence="7">
    <location>
        <begin position="182"/>
        <end position="203"/>
    </location>
</feature>